<proteinExistence type="inferred from homology"/>
<feature type="region of interest" description="Disordered" evidence="4">
    <location>
        <begin position="177"/>
        <end position="232"/>
    </location>
</feature>
<dbReference type="Pfam" id="PF00583">
    <property type="entry name" value="Acetyltransf_1"/>
    <property type="match status" value="1"/>
</dbReference>
<organism evidence="6 7">
    <name type="scientific">Stylonychia lemnae</name>
    <name type="common">Ciliate</name>
    <dbReference type="NCBI Taxonomy" id="5949"/>
    <lineage>
        <taxon>Eukaryota</taxon>
        <taxon>Sar</taxon>
        <taxon>Alveolata</taxon>
        <taxon>Ciliophora</taxon>
        <taxon>Intramacronucleata</taxon>
        <taxon>Spirotrichea</taxon>
        <taxon>Stichotrichia</taxon>
        <taxon>Sporadotrichida</taxon>
        <taxon>Oxytrichidae</taxon>
        <taxon>Stylonychinae</taxon>
        <taxon>Stylonychia</taxon>
    </lineage>
</organism>
<sequence length="232" mass="26009">MVCIRQATVQDLFAMQQCNLHNLPENYQMKYYLYHALSWPSLLYVAEADDGKIVGYVMAKMEDDEEKEKDGGIHGHITSISVLRSHRKLGIATKLMKASEYAMMTIYNAEYCSLHVRITNRAAIGLYKDVLGFQVKSVDEKYYADGEDALDMRVYFKDVNINKKGGDAQTQQLEEEKAIEAEADALKAGDEGTKGAQTLAEANPDADKKKKKKNKKKKNKGKGDAAAVENKQ</sequence>
<accession>A0A078A5U4</accession>
<evidence type="ECO:0000256" key="2">
    <source>
        <dbReference type="ARBA" id="ARBA00023315"/>
    </source>
</evidence>
<evidence type="ECO:0000256" key="1">
    <source>
        <dbReference type="ARBA" id="ARBA00022679"/>
    </source>
</evidence>
<dbReference type="FunCoup" id="A0A078A5U4">
    <property type="interactions" value="225"/>
</dbReference>
<dbReference type="GO" id="GO:0031415">
    <property type="term" value="C:NatA complex"/>
    <property type="evidence" value="ECO:0007669"/>
    <property type="project" value="InterPro"/>
</dbReference>
<feature type="compositionally biased region" description="Basic residues" evidence="4">
    <location>
        <begin position="209"/>
        <end position="220"/>
    </location>
</feature>
<feature type="domain" description="N-acetyltransferase" evidence="5">
    <location>
        <begin position="2"/>
        <end position="157"/>
    </location>
</feature>
<dbReference type="InParanoid" id="A0A078A5U4"/>
<dbReference type="Gene3D" id="3.40.630.30">
    <property type="match status" value="1"/>
</dbReference>
<dbReference type="InterPro" id="IPR016181">
    <property type="entry name" value="Acyl_CoA_acyltransferase"/>
</dbReference>
<dbReference type="OrthoDB" id="25586at2759"/>
<reference evidence="6 7" key="1">
    <citation type="submission" date="2014-06" db="EMBL/GenBank/DDBJ databases">
        <authorList>
            <person name="Swart Estienne"/>
        </authorList>
    </citation>
    <scope>NUCLEOTIDE SEQUENCE [LARGE SCALE GENOMIC DNA]</scope>
    <source>
        <strain evidence="6 7">130c</strain>
    </source>
</reference>
<gene>
    <name evidence="6" type="primary">Contig13872.g687</name>
    <name evidence="6" type="ORF">STYLEM_5885</name>
</gene>
<protein>
    <recommendedName>
        <fullName evidence="5">N-acetyltransferase domain-containing protein</fullName>
    </recommendedName>
</protein>
<evidence type="ECO:0000259" key="5">
    <source>
        <dbReference type="PROSITE" id="PS51186"/>
    </source>
</evidence>
<comment type="similarity">
    <text evidence="3">Belongs to the acetyltransferase family. ARD1 subfamily.</text>
</comment>
<evidence type="ECO:0000256" key="3">
    <source>
        <dbReference type="ARBA" id="ARBA00025786"/>
    </source>
</evidence>
<dbReference type="GO" id="GO:1990190">
    <property type="term" value="F:protein-N-terminal-glutamate acetyltransferase activity"/>
    <property type="evidence" value="ECO:0007669"/>
    <property type="project" value="TreeGrafter"/>
</dbReference>
<feature type="compositionally biased region" description="Basic and acidic residues" evidence="4">
    <location>
        <begin position="177"/>
        <end position="193"/>
    </location>
</feature>
<dbReference type="PANTHER" id="PTHR23091:SF4">
    <property type="entry name" value="N-TERMINAL AMINO-ACID N(ALPHA)-ACETYLTRANSFERASE NATA"/>
    <property type="match status" value="1"/>
</dbReference>
<dbReference type="Proteomes" id="UP000039865">
    <property type="component" value="Unassembled WGS sequence"/>
</dbReference>
<dbReference type="OMA" id="MSMQNAN"/>
<dbReference type="InterPro" id="IPR045047">
    <property type="entry name" value="Ard1-like"/>
</dbReference>
<evidence type="ECO:0000256" key="4">
    <source>
        <dbReference type="SAM" id="MobiDB-lite"/>
    </source>
</evidence>
<keyword evidence="1" id="KW-0808">Transferase</keyword>
<dbReference type="GO" id="GO:1990189">
    <property type="term" value="F:protein N-terminal-serine acetyltransferase activity"/>
    <property type="evidence" value="ECO:0007669"/>
    <property type="project" value="TreeGrafter"/>
</dbReference>
<keyword evidence="7" id="KW-1185">Reference proteome</keyword>
<dbReference type="EMBL" id="CCKQ01005670">
    <property type="protein sequence ID" value="CDW76920.1"/>
    <property type="molecule type" value="Genomic_DNA"/>
</dbReference>
<dbReference type="SUPFAM" id="SSF55729">
    <property type="entry name" value="Acyl-CoA N-acyltransferases (Nat)"/>
    <property type="match status" value="1"/>
</dbReference>
<evidence type="ECO:0000313" key="7">
    <source>
        <dbReference type="Proteomes" id="UP000039865"/>
    </source>
</evidence>
<dbReference type="FunFam" id="3.40.630.30:FF:000037">
    <property type="entry name" value="N-alpha-acetyltransferase daf-31-like"/>
    <property type="match status" value="1"/>
</dbReference>
<dbReference type="PANTHER" id="PTHR23091">
    <property type="entry name" value="N-TERMINAL ACETYLTRANSFERASE"/>
    <property type="match status" value="1"/>
</dbReference>
<dbReference type="AlphaFoldDB" id="A0A078A5U4"/>
<keyword evidence="2" id="KW-0012">Acyltransferase</keyword>
<evidence type="ECO:0000313" key="6">
    <source>
        <dbReference type="EMBL" id="CDW76920.1"/>
    </source>
</evidence>
<dbReference type="CDD" id="cd04301">
    <property type="entry name" value="NAT_SF"/>
    <property type="match status" value="1"/>
</dbReference>
<dbReference type="PROSITE" id="PS51186">
    <property type="entry name" value="GNAT"/>
    <property type="match status" value="1"/>
</dbReference>
<name>A0A078A5U4_STYLE</name>
<dbReference type="InterPro" id="IPR000182">
    <property type="entry name" value="GNAT_dom"/>
</dbReference>